<dbReference type="InParanoid" id="D2VPR6"/>
<dbReference type="GeneID" id="8851137"/>
<protein>
    <submittedName>
        <fullName evidence="2">Predicted protein</fullName>
    </submittedName>
</protein>
<dbReference type="EMBL" id="GG738887">
    <property type="protein sequence ID" value="EFC41250.1"/>
    <property type="molecule type" value="Genomic_DNA"/>
</dbReference>
<sequence length="280" mass="31881">MFESLSSESDSQSIKHFNEARKKRKQNDFAIFASFSEEDAETSKHVEEMIAAKTSKVVDPIREFEIRKVHLVGGSRKALAVLDFYIQQMQSQKKDIISTSSSEVGQLSLKEKIQIKTLMSSVSKDFKILTHLLGNIEKLQNTKEPFSHYQSDFNIIEEMVRKVAKIGEEFTETQRNVQSRGIIDKPIMKTPEQALDPVSEILDIRLGLKYILENREVKENQGVLTSATTSATNLKSLNDSDIATPKKKKNSNQYEHYLSEQIGLLKCEYELALANFVKDN</sequence>
<evidence type="ECO:0000313" key="3">
    <source>
        <dbReference type="Proteomes" id="UP000006671"/>
    </source>
</evidence>
<proteinExistence type="predicted"/>
<keyword evidence="3" id="KW-1185">Reference proteome</keyword>
<dbReference type="AlphaFoldDB" id="D2VPR6"/>
<feature type="region of interest" description="Disordered" evidence="1">
    <location>
        <begin position="1"/>
        <end position="23"/>
    </location>
</feature>
<dbReference type="RefSeq" id="XP_002673994.1">
    <property type="nucleotide sequence ID" value="XM_002673948.1"/>
</dbReference>
<accession>D2VPR6</accession>
<gene>
    <name evidence="2" type="ORF">NAEGRDRAFT_51289</name>
</gene>
<dbReference type="OMA" id="FNILTRC"/>
<feature type="compositionally biased region" description="Low complexity" evidence="1">
    <location>
        <begin position="1"/>
        <end position="12"/>
    </location>
</feature>
<evidence type="ECO:0000313" key="2">
    <source>
        <dbReference type="EMBL" id="EFC41250.1"/>
    </source>
</evidence>
<reference evidence="2 3" key="1">
    <citation type="journal article" date="2010" name="Cell">
        <title>The genome of Naegleria gruberi illuminates early eukaryotic versatility.</title>
        <authorList>
            <person name="Fritz-Laylin L.K."/>
            <person name="Prochnik S.E."/>
            <person name="Ginger M.L."/>
            <person name="Dacks J.B."/>
            <person name="Carpenter M.L."/>
            <person name="Field M.C."/>
            <person name="Kuo A."/>
            <person name="Paredez A."/>
            <person name="Chapman J."/>
            <person name="Pham J."/>
            <person name="Shu S."/>
            <person name="Neupane R."/>
            <person name="Cipriano M."/>
            <person name="Mancuso J."/>
            <person name="Tu H."/>
            <person name="Salamov A."/>
            <person name="Lindquist E."/>
            <person name="Shapiro H."/>
            <person name="Lucas S."/>
            <person name="Grigoriev I.V."/>
            <person name="Cande W.Z."/>
            <person name="Fulton C."/>
            <person name="Rokhsar D.S."/>
            <person name="Dawson S.C."/>
        </authorList>
    </citation>
    <scope>NUCLEOTIDE SEQUENCE [LARGE SCALE GENOMIC DNA]</scope>
    <source>
        <strain evidence="2 3">NEG-M</strain>
    </source>
</reference>
<name>D2VPR6_NAEGR</name>
<evidence type="ECO:0000256" key="1">
    <source>
        <dbReference type="SAM" id="MobiDB-lite"/>
    </source>
</evidence>
<dbReference type="VEuPathDB" id="AmoebaDB:NAEGRDRAFT_51289"/>
<dbReference type="KEGG" id="ngr:NAEGRDRAFT_51289"/>
<dbReference type="Proteomes" id="UP000006671">
    <property type="component" value="Unassembled WGS sequence"/>
</dbReference>
<organism evidence="3">
    <name type="scientific">Naegleria gruberi</name>
    <name type="common">Amoeba</name>
    <dbReference type="NCBI Taxonomy" id="5762"/>
    <lineage>
        <taxon>Eukaryota</taxon>
        <taxon>Discoba</taxon>
        <taxon>Heterolobosea</taxon>
        <taxon>Tetramitia</taxon>
        <taxon>Eutetramitia</taxon>
        <taxon>Vahlkampfiidae</taxon>
        <taxon>Naegleria</taxon>
    </lineage>
</organism>